<dbReference type="RefSeq" id="WP_220565984.1">
    <property type="nucleotide sequence ID" value="NZ_CP074136.1"/>
</dbReference>
<dbReference type="Pfam" id="PF03551">
    <property type="entry name" value="PadR"/>
    <property type="match status" value="1"/>
</dbReference>
<evidence type="ECO:0000313" key="3">
    <source>
        <dbReference type="Proteomes" id="UP000676079"/>
    </source>
</evidence>
<sequence>MNTPNWTPDWWRRLFGAAEPPHIQVLRVFLADPDRPRFGYDLMQTTRFPSGRLYPALARLKRDAWITGTWEDINEDEAGRPARRSYRLTAAGRVHARALVDARDAAAAAPDQRPTLEAARNRADALMGRPGPDADGYADAFTDTAREVLAALLYAAAVTEADPEQVRRWASTYSLEPYELLRARTSGEAEDPDARTACIELLRVYQQMPDRSRSAVMMQVAAALDNLKN</sequence>
<reference evidence="3" key="1">
    <citation type="submission" date="2021-05" db="EMBL/GenBank/DDBJ databases">
        <title>Direct Submission.</title>
        <authorList>
            <person name="Li K."/>
            <person name="Gao J."/>
        </authorList>
    </citation>
    <scope>NUCLEOTIDE SEQUENCE [LARGE SCALE GENOMIC DNA]</scope>
    <source>
        <strain evidence="3">Mg02</strain>
        <plasmid evidence="3">unnamed4</plasmid>
    </source>
</reference>
<name>A0A975KSZ2_9ACTN</name>
<dbReference type="InterPro" id="IPR005149">
    <property type="entry name" value="Tscrpt_reg_PadR_N"/>
</dbReference>
<dbReference type="SUPFAM" id="SSF46785">
    <property type="entry name" value="Winged helix' DNA-binding domain"/>
    <property type="match status" value="1"/>
</dbReference>
<proteinExistence type="predicted"/>
<geneLocation type="plasmid" evidence="2 3">
    <name>unnamed4</name>
</geneLocation>
<gene>
    <name evidence="2" type="ORF">KGD84_32420</name>
</gene>
<organism evidence="2 3">
    <name type="scientific">Nocardiopsis changdeensis</name>
    <dbReference type="NCBI Taxonomy" id="2831969"/>
    <lineage>
        <taxon>Bacteria</taxon>
        <taxon>Bacillati</taxon>
        <taxon>Actinomycetota</taxon>
        <taxon>Actinomycetes</taxon>
        <taxon>Streptosporangiales</taxon>
        <taxon>Nocardiopsidaceae</taxon>
        <taxon>Nocardiopsis</taxon>
    </lineage>
</organism>
<feature type="domain" description="Transcription regulator PadR N-terminal" evidence="1">
    <location>
        <begin position="35"/>
        <end position="96"/>
    </location>
</feature>
<evidence type="ECO:0000259" key="1">
    <source>
        <dbReference type="Pfam" id="PF03551"/>
    </source>
</evidence>
<accession>A0A975KSZ2</accession>
<dbReference type="InterPro" id="IPR036390">
    <property type="entry name" value="WH_DNA-bd_sf"/>
</dbReference>
<keyword evidence="2" id="KW-0614">Plasmid</keyword>
<dbReference type="Proteomes" id="UP000676079">
    <property type="component" value="Plasmid unnamed4"/>
</dbReference>
<dbReference type="EMBL" id="CP074136">
    <property type="protein sequence ID" value="QUX26405.1"/>
    <property type="molecule type" value="Genomic_DNA"/>
</dbReference>
<keyword evidence="3" id="KW-1185">Reference proteome</keyword>
<dbReference type="Gene3D" id="1.10.10.10">
    <property type="entry name" value="Winged helix-like DNA-binding domain superfamily/Winged helix DNA-binding domain"/>
    <property type="match status" value="1"/>
</dbReference>
<dbReference type="InterPro" id="IPR036388">
    <property type="entry name" value="WH-like_DNA-bd_sf"/>
</dbReference>
<evidence type="ECO:0000313" key="2">
    <source>
        <dbReference type="EMBL" id="QUX26405.1"/>
    </source>
</evidence>
<protein>
    <submittedName>
        <fullName evidence="2">Helix-turn-helix transcriptional regulator</fullName>
    </submittedName>
</protein>